<dbReference type="OrthoDB" id="193380at2759"/>
<evidence type="ECO:0000256" key="1">
    <source>
        <dbReference type="SAM" id="MobiDB-lite"/>
    </source>
</evidence>
<evidence type="ECO:0000313" key="2">
    <source>
        <dbReference type="EMBL" id="VEL26572.1"/>
    </source>
</evidence>
<dbReference type="AlphaFoldDB" id="A0A3S5ARG5"/>
<comment type="caution">
    <text evidence="2">The sequence shown here is derived from an EMBL/GenBank/DDBJ whole genome shotgun (WGS) entry which is preliminary data.</text>
</comment>
<accession>A0A3S5ARG5</accession>
<dbReference type="EMBL" id="CAAALY010081218">
    <property type="protein sequence ID" value="VEL26572.1"/>
    <property type="molecule type" value="Genomic_DNA"/>
</dbReference>
<feature type="region of interest" description="Disordered" evidence="1">
    <location>
        <begin position="1"/>
        <end position="27"/>
    </location>
</feature>
<reference evidence="2" key="1">
    <citation type="submission" date="2018-11" db="EMBL/GenBank/DDBJ databases">
        <authorList>
            <consortium name="Pathogen Informatics"/>
        </authorList>
    </citation>
    <scope>NUCLEOTIDE SEQUENCE</scope>
</reference>
<evidence type="ECO:0000313" key="3">
    <source>
        <dbReference type="Proteomes" id="UP000784294"/>
    </source>
</evidence>
<feature type="compositionally biased region" description="Polar residues" evidence="1">
    <location>
        <begin position="1"/>
        <end position="12"/>
    </location>
</feature>
<proteinExistence type="predicted"/>
<sequence length="85" mass="9486">MSTLHPELSNSDGDALPLKTSTSGKNELKSSSFLALCRSWLCRLSPLLGFPPDQVNRIELLAFVHYAIAFPNQFFGLLDTYDVLR</sequence>
<name>A0A3S5ARG5_9PLAT</name>
<gene>
    <name evidence="2" type="ORF">PXEA_LOCUS20012</name>
</gene>
<organism evidence="2 3">
    <name type="scientific">Protopolystoma xenopodis</name>
    <dbReference type="NCBI Taxonomy" id="117903"/>
    <lineage>
        <taxon>Eukaryota</taxon>
        <taxon>Metazoa</taxon>
        <taxon>Spiralia</taxon>
        <taxon>Lophotrochozoa</taxon>
        <taxon>Platyhelminthes</taxon>
        <taxon>Monogenea</taxon>
        <taxon>Polyopisthocotylea</taxon>
        <taxon>Polystomatidea</taxon>
        <taxon>Polystomatidae</taxon>
        <taxon>Protopolystoma</taxon>
    </lineage>
</organism>
<protein>
    <submittedName>
        <fullName evidence="2">Uncharacterized protein</fullName>
    </submittedName>
</protein>
<keyword evidence="3" id="KW-1185">Reference proteome</keyword>
<dbReference type="Proteomes" id="UP000784294">
    <property type="component" value="Unassembled WGS sequence"/>
</dbReference>